<gene>
    <name evidence="2" type="ORF">V144x_17390</name>
</gene>
<evidence type="ECO:0000313" key="2">
    <source>
        <dbReference type="EMBL" id="QDT96285.1"/>
    </source>
</evidence>
<dbReference type="EMBL" id="CP037920">
    <property type="protein sequence ID" value="QDT96285.1"/>
    <property type="molecule type" value="Genomic_DNA"/>
</dbReference>
<name>A0A517VTF2_9PLAN</name>
<reference evidence="2 3" key="1">
    <citation type="submission" date="2019-03" db="EMBL/GenBank/DDBJ databases">
        <title>Deep-cultivation of Planctomycetes and their phenomic and genomic characterization uncovers novel biology.</title>
        <authorList>
            <person name="Wiegand S."/>
            <person name="Jogler M."/>
            <person name="Boedeker C."/>
            <person name="Pinto D."/>
            <person name="Vollmers J."/>
            <person name="Rivas-Marin E."/>
            <person name="Kohn T."/>
            <person name="Peeters S.H."/>
            <person name="Heuer A."/>
            <person name="Rast P."/>
            <person name="Oberbeckmann S."/>
            <person name="Bunk B."/>
            <person name="Jeske O."/>
            <person name="Meyerdierks A."/>
            <person name="Storesund J.E."/>
            <person name="Kallscheuer N."/>
            <person name="Luecker S."/>
            <person name="Lage O.M."/>
            <person name="Pohl T."/>
            <person name="Merkel B.J."/>
            <person name="Hornburger P."/>
            <person name="Mueller R.-W."/>
            <person name="Bruemmer F."/>
            <person name="Labrenz M."/>
            <person name="Spormann A.M."/>
            <person name="Op den Camp H."/>
            <person name="Overmann J."/>
            <person name="Amann R."/>
            <person name="Jetten M.S.M."/>
            <person name="Mascher T."/>
            <person name="Medema M.H."/>
            <person name="Devos D.P."/>
            <person name="Kaster A.-K."/>
            <person name="Ovreas L."/>
            <person name="Rohde M."/>
            <person name="Galperin M.Y."/>
            <person name="Jogler C."/>
        </authorList>
    </citation>
    <scope>NUCLEOTIDE SEQUENCE [LARGE SCALE GENOMIC DNA]</scope>
    <source>
        <strain evidence="2 3">V144</strain>
    </source>
</reference>
<dbReference type="Proteomes" id="UP000318704">
    <property type="component" value="Chromosome"/>
</dbReference>
<evidence type="ECO:0000256" key="1">
    <source>
        <dbReference type="SAM" id="MobiDB-lite"/>
    </source>
</evidence>
<feature type="compositionally biased region" description="Basic and acidic residues" evidence="1">
    <location>
        <begin position="56"/>
        <end position="95"/>
    </location>
</feature>
<protein>
    <submittedName>
        <fullName evidence="2">Uncharacterized protein</fullName>
    </submittedName>
</protein>
<organism evidence="2 3">
    <name type="scientific">Gimesia aquarii</name>
    <dbReference type="NCBI Taxonomy" id="2527964"/>
    <lineage>
        <taxon>Bacteria</taxon>
        <taxon>Pseudomonadati</taxon>
        <taxon>Planctomycetota</taxon>
        <taxon>Planctomycetia</taxon>
        <taxon>Planctomycetales</taxon>
        <taxon>Planctomycetaceae</taxon>
        <taxon>Gimesia</taxon>
    </lineage>
</organism>
<dbReference type="AlphaFoldDB" id="A0A517VTF2"/>
<evidence type="ECO:0000313" key="3">
    <source>
        <dbReference type="Proteomes" id="UP000318704"/>
    </source>
</evidence>
<sequence length="181" mass="21973">MNDQKLTSNEIIASLKELTDRIQDVEDELFPEISEDEYIENWTYNNEVFKEPSNFLERDDDRPHPGELPHERREEEEREARRKERIKEIERRKEHERKLNTCIKLKLRKIKRNKKASRGVKNVDKKKTADKALKKMKKNPNMKKGRIMAPKIKEIEDDCKVRLIISWKDDFEFRFELECVF</sequence>
<dbReference type="RefSeq" id="WP_144984136.1">
    <property type="nucleotide sequence ID" value="NZ_CP037920.1"/>
</dbReference>
<dbReference type="KEGG" id="gaw:V144x_17390"/>
<feature type="region of interest" description="Disordered" evidence="1">
    <location>
        <begin position="52"/>
        <end position="95"/>
    </location>
</feature>
<accession>A0A517VTF2</accession>
<proteinExistence type="predicted"/>